<accession>A0A917MX12</accession>
<feature type="domain" description="Formyl transferase N-terminal" evidence="4">
    <location>
        <begin position="67"/>
        <end position="168"/>
    </location>
</feature>
<proteinExistence type="inferred from homology"/>
<gene>
    <name evidence="6" type="ORF">GCM10011379_32140</name>
</gene>
<evidence type="ECO:0000256" key="3">
    <source>
        <dbReference type="ARBA" id="ARBA00022917"/>
    </source>
</evidence>
<evidence type="ECO:0000256" key="2">
    <source>
        <dbReference type="ARBA" id="ARBA00022679"/>
    </source>
</evidence>
<dbReference type="SUPFAM" id="SSF50486">
    <property type="entry name" value="FMT C-terminal domain-like"/>
    <property type="match status" value="1"/>
</dbReference>
<dbReference type="Pfam" id="PF02911">
    <property type="entry name" value="Formyl_trans_C"/>
    <property type="match status" value="1"/>
</dbReference>
<evidence type="ECO:0000313" key="7">
    <source>
        <dbReference type="Proteomes" id="UP000627292"/>
    </source>
</evidence>
<dbReference type="Gene3D" id="3.40.50.12230">
    <property type="match status" value="1"/>
</dbReference>
<dbReference type="PANTHER" id="PTHR11138">
    <property type="entry name" value="METHIONYL-TRNA FORMYLTRANSFERASE"/>
    <property type="match status" value="1"/>
</dbReference>
<evidence type="ECO:0000259" key="5">
    <source>
        <dbReference type="Pfam" id="PF02911"/>
    </source>
</evidence>
<protein>
    <recommendedName>
        <fullName evidence="8">Methionyl-tRNA formyltransferase</fullName>
    </recommendedName>
</protein>
<dbReference type="CDD" id="cd08704">
    <property type="entry name" value="Met_tRNA_FMT_C"/>
    <property type="match status" value="1"/>
</dbReference>
<dbReference type="InterPro" id="IPR002376">
    <property type="entry name" value="Formyl_transf_N"/>
</dbReference>
<dbReference type="SUPFAM" id="SSF53328">
    <property type="entry name" value="Formyltransferase"/>
    <property type="match status" value="1"/>
</dbReference>
<name>A0A917MX12_9BACT</name>
<evidence type="ECO:0000313" key="6">
    <source>
        <dbReference type="EMBL" id="GGH72087.1"/>
    </source>
</evidence>
<keyword evidence="3" id="KW-0648">Protein biosynthesis</keyword>
<keyword evidence="2" id="KW-0808">Transferase</keyword>
<keyword evidence="7" id="KW-1185">Reference proteome</keyword>
<evidence type="ECO:0000256" key="1">
    <source>
        <dbReference type="ARBA" id="ARBA00010699"/>
    </source>
</evidence>
<comment type="caution">
    <text evidence="6">The sequence shown here is derived from an EMBL/GenBank/DDBJ whole genome shotgun (WGS) entry which is preliminary data.</text>
</comment>
<dbReference type="Proteomes" id="UP000627292">
    <property type="component" value="Unassembled WGS sequence"/>
</dbReference>
<dbReference type="GO" id="GO:0004479">
    <property type="term" value="F:methionyl-tRNA formyltransferase activity"/>
    <property type="evidence" value="ECO:0007669"/>
    <property type="project" value="TreeGrafter"/>
</dbReference>
<dbReference type="InterPro" id="IPR044135">
    <property type="entry name" value="Met-tRNA-FMT_C"/>
</dbReference>
<dbReference type="PANTHER" id="PTHR11138:SF5">
    <property type="entry name" value="METHIONYL-TRNA FORMYLTRANSFERASE, MITOCHONDRIAL"/>
    <property type="match status" value="1"/>
</dbReference>
<comment type="similarity">
    <text evidence="1">Belongs to the Fmt family.</text>
</comment>
<dbReference type="RefSeq" id="WP_188954041.1">
    <property type="nucleotide sequence ID" value="NZ_BMIB01000003.1"/>
</dbReference>
<dbReference type="AlphaFoldDB" id="A0A917MX12"/>
<dbReference type="EMBL" id="BMIB01000003">
    <property type="protein sequence ID" value="GGH72087.1"/>
    <property type="molecule type" value="Genomic_DNA"/>
</dbReference>
<dbReference type="InterPro" id="IPR005793">
    <property type="entry name" value="Formyl_trans_C"/>
</dbReference>
<reference evidence="6" key="2">
    <citation type="submission" date="2020-09" db="EMBL/GenBank/DDBJ databases">
        <authorList>
            <person name="Sun Q."/>
            <person name="Zhou Y."/>
        </authorList>
    </citation>
    <scope>NUCLEOTIDE SEQUENCE</scope>
    <source>
        <strain evidence="6">CGMCC 1.15290</strain>
    </source>
</reference>
<feature type="domain" description="Formyl transferase C-terminal" evidence="5">
    <location>
        <begin position="205"/>
        <end position="287"/>
    </location>
</feature>
<evidence type="ECO:0008006" key="8">
    <source>
        <dbReference type="Google" id="ProtNLM"/>
    </source>
</evidence>
<reference evidence="6" key="1">
    <citation type="journal article" date="2014" name="Int. J. Syst. Evol. Microbiol.">
        <title>Complete genome sequence of Corynebacterium casei LMG S-19264T (=DSM 44701T), isolated from a smear-ripened cheese.</title>
        <authorList>
            <consortium name="US DOE Joint Genome Institute (JGI-PGF)"/>
            <person name="Walter F."/>
            <person name="Albersmeier A."/>
            <person name="Kalinowski J."/>
            <person name="Ruckert C."/>
        </authorList>
    </citation>
    <scope>NUCLEOTIDE SEQUENCE</scope>
    <source>
        <strain evidence="6">CGMCC 1.15290</strain>
    </source>
</reference>
<dbReference type="Pfam" id="PF00551">
    <property type="entry name" value="Formyl_trans_N"/>
    <property type="match status" value="1"/>
</dbReference>
<evidence type="ECO:0000259" key="4">
    <source>
        <dbReference type="Pfam" id="PF00551"/>
    </source>
</evidence>
<sequence>MTTILLCNADTLAIPSALFLQSKGMLAAVVIPGRSAHVLLPVLQQAGIPAHKTHVVTKKNLVSVLKELTIETGAAVITALTFPWLLPDEILSCPAHGCLNFHFGLLPKYKGADPVFWQLRNGEKEGGITIHKMTGDIDSGPVLFINTLPFMPGETYGIHCERLGHLAAAMMQQLPARLAERPLSDTVAENSDALFFKAPDIPARTIQWNQSALDIQQLINACNPKYGGADTTFRNTPVRVLEVLPVEVNNPQENVLPGTIVHADLIYGLIVSASDRQYLRITIAQVREGYLSGSKLAQLGWQPGERFI</sequence>
<organism evidence="6 7">
    <name type="scientific">Filimonas zeae</name>
    <dbReference type="NCBI Taxonomy" id="1737353"/>
    <lineage>
        <taxon>Bacteria</taxon>
        <taxon>Pseudomonadati</taxon>
        <taxon>Bacteroidota</taxon>
        <taxon>Chitinophagia</taxon>
        <taxon>Chitinophagales</taxon>
        <taxon>Chitinophagaceae</taxon>
        <taxon>Filimonas</taxon>
    </lineage>
</organism>
<dbReference type="InterPro" id="IPR036477">
    <property type="entry name" value="Formyl_transf_N_sf"/>
</dbReference>
<dbReference type="InterPro" id="IPR011034">
    <property type="entry name" value="Formyl_transferase-like_C_sf"/>
</dbReference>